<accession>A0ABP5C6Q9</accession>
<reference evidence="2" key="1">
    <citation type="journal article" date="2019" name="Int. J. Syst. Evol. Microbiol.">
        <title>The Global Catalogue of Microorganisms (GCM) 10K type strain sequencing project: providing services to taxonomists for standard genome sequencing and annotation.</title>
        <authorList>
            <consortium name="The Broad Institute Genomics Platform"/>
            <consortium name="The Broad Institute Genome Sequencing Center for Infectious Disease"/>
            <person name="Wu L."/>
            <person name="Ma J."/>
        </authorList>
    </citation>
    <scope>NUCLEOTIDE SEQUENCE [LARGE SCALE GENOMIC DNA]</scope>
    <source>
        <strain evidence="2">JCM 14545</strain>
    </source>
</reference>
<evidence type="ECO:0000313" key="2">
    <source>
        <dbReference type="Proteomes" id="UP001501116"/>
    </source>
</evidence>
<gene>
    <name evidence="1" type="ORF">GCM10009754_31590</name>
</gene>
<organism evidence="1 2">
    <name type="scientific">Amycolatopsis minnesotensis</name>
    <dbReference type="NCBI Taxonomy" id="337894"/>
    <lineage>
        <taxon>Bacteria</taxon>
        <taxon>Bacillati</taxon>
        <taxon>Actinomycetota</taxon>
        <taxon>Actinomycetes</taxon>
        <taxon>Pseudonocardiales</taxon>
        <taxon>Pseudonocardiaceae</taxon>
        <taxon>Amycolatopsis</taxon>
    </lineage>
</organism>
<comment type="caution">
    <text evidence="1">The sequence shown here is derived from an EMBL/GenBank/DDBJ whole genome shotgun (WGS) entry which is preliminary data.</text>
</comment>
<name>A0ABP5C6Q9_9PSEU</name>
<sequence length="105" mass="12179">MQQQHDEREVIKLRWFRRSWLPVSPSLTPASVREQSLLCYSDRHTDSPSSHPDIRLRYPGIWDGLLGSQSLTRGQWADIDLVPGYLDTTVSRRPRPDQGCHTETH</sequence>
<dbReference type="EMBL" id="BAAANN010000011">
    <property type="protein sequence ID" value="GAA1958883.1"/>
    <property type="molecule type" value="Genomic_DNA"/>
</dbReference>
<evidence type="ECO:0000313" key="1">
    <source>
        <dbReference type="EMBL" id="GAA1958883.1"/>
    </source>
</evidence>
<protein>
    <submittedName>
        <fullName evidence="1">Uncharacterized protein</fullName>
    </submittedName>
</protein>
<proteinExistence type="predicted"/>
<keyword evidence="2" id="KW-1185">Reference proteome</keyword>
<dbReference type="Proteomes" id="UP001501116">
    <property type="component" value="Unassembled WGS sequence"/>
</dbReference>